<accession>A0A183EN72</accession>
<reference evidence="1 2" key="2">
    <citation type="submission" date="2018-11" db="EMBL/GenBank/DDBJ databases">
        <authorList>
            <consortium name="Pathogen Informatics"/>
        </authorList>
    </citation>
    <scope>NUCLEOTIDE SEQUENCE [LARGE SCALE GENOMIC DNA]</scope>
</reference>
<dbReference type="AlphaFoldDB" id="A0A183EN72"/>
<evidence type="ECO:0000313" key="3">
    <source>
        <dbReference type="WBParaSite" id="GPUH_0002244001-mRNA-1"/>
    </source>
</evidence>
<gene>
    <name evidence="1" type="ORF">GPUH_LOCUS22412</name>
</gene>
<protein>
    <submittedName>
        <fullName evidence="3">NR LBD domain-containing protein</fullName>
    </submittedName>
</protein>
<proteinExistence type="predicted"/>
<dbReference type="EMBL" id="UYRT01095035">
    <property type="protein sequence ID" value="VDN39985.1"/>
    <property type="molecule type" value="Genomic_DNA"/>
</dbReference>
<dbReference type="Proteomes" id="UP000271098">
    <property type="component" value="Unassembled WGS sequence"/>
</dbReference>
<organism evidence="3">
    <name type="scientific">Gongylonema pulchrum</name>
    <dbReference type="NCBI Taxonomy" id="637853"/>
    <lineage>
        <taxon>Eukaryota</taxon>
        <taxon>Metazoa</taxon>
        <taxon>Ecdysozoa</taxon>
        <taxon>Nematoda</taxon>
        <taxon>Chromadorea</taxon>
        <taxon>Rhabditida</taxon>
        <taxon>Spirurina</taxon>
        <taxon>Spiruromorpha</taxon>
        <taxon>Spiruroidea</taxon>
        <taxon>Gongylonematidae</taxon>
        <taxon>Gongylonema</taxon>
    </lineage>
</organism>
<evidence type="ECO:0000313" key="2">
    <source>
        <dbReference type="Proteomes" id="UP000271098"/>
    </source>
</evidence>
<reference evidence="3" key="1">
    <citation type="submission" date="2016-06" db="UniProtKB">
        <authorList>
            <consortium name="WormBaseParasite"/>
        </authorList>
    </citation>
    <scope>IDENTIFICATION</scope>
</reference>
<dbReference type="OrthoDB" id="27187at2759"/>
<name>A0A183EN72_9BILA</name>
<evidence type="ECO:0000313" key="1">
    <source>
        <dbReference type="EMBL" id="VDN39985.1"/>
    </source>
</evidence>
<keyword evidence="2" id="KW-1185">Reference proteome</keyword>
<sequence>MLIEAGEDMGLNRYNCKKLVKGSWSPLDEANAVFYWRCVLIFCRRKCATDADWSECRYRLVPTLASFCQLVQSFMNKALIIDAGETLAVLRNFTVKQLLKMISLYDNDDPAGW</sequence>
<dbReference type="WBParaSite" id="GPUH_0002244001-mRNA-1">
    <property type="protein sequence ID" value="GPUH_0002244001-mRNA-1"/>
    <property type="gene ID" value="GPUH_0002244001"/>
</dbReference>